<dbReference type="Proteomes" id="UP000287124">
    <property type="component" value="Unassembled WGS sequence"/>
</dbReference>
<organism evidence="4 5">
    <name type="scientific">Fusarium euwallaceae</name>
    <dbReference type="NCBI Taxonomy" id="1147111"/>
    <lineage>
        <taxon>Eukaryota</taxon>
        <taxon>Fungi</taxon>
        <taxon>Dikarya</taxon>
        <taxon>Ascomycota</taxon>
        <taxon>Pezizomycotina</taxon>
        <taxon>Sordariomycetes</taxon>
        <taxon>Hypocreomycetidae</taxon>
        <taxon>Hypocreales</taxon>
        <taxon>Nectriaceae</taxon>
        <taxon>Fusarium</taxon>
        <taxon>Fusarium solani species complex</taxon>
    </lineage>
</organism>
<sequence>MNLAIHLGGYHRSYDDLDLRPEEGVNTYLREMCGLFVTIIDSRIYLLHETAKEFLVRDETMNYSIGVREDLEWWDSLSLRESHRILAQICIWHLLLADFEERPRGGSGSLSQYVKDHVFLDYSAKHWAAHVRELPIERQDTMADWILEICDARNGYDVVVKLLIKGNAGISLKGYKLSFRKGAKVDSVDRYGRTPLSYAVWNGNVAAVRLLCEAGARVDLKDDIGGTPLSYAILTGHREVIELLGKEGTRVDFEELLFSAAKKGDEAVVRLLLEKGRVEVGAKDEEGRTPLWWATKNGHEAVMTLLQPN</sequence>
<dbReference type="EMBL" id="MIKF01000041">
    <property type="protein sequence ID" value="RTE81415.1"/>
    <property type="molecule type" value="Genomic_DNA"/>
</dbReference>
<evidence type="ECO:0000313" key="4">
    <source>
        <dbReference type="EMBL" id="RTE81415.1"/>
    </source>
</evidence>
<dbReference type="Gene3D" id="1.25.40.20">
    <property type="entry name" value="Ankyrin repeat-containing domain"/>
    <property type="match status" value="2"/>
</dbReference>
<protein>
    <submittedName>
        <fullName evidence="4">Uncharacterized protein</fullName>
    </submittedName>
</protein>
<dbReference type="InterPro" id="IPR036770">
    <property type="entry name" value="Ankyrin_rpt-contain_sf"/>
</dbReference>
<dbReference type="InterPro" id="IPR002110">
    <property type="entry name" value="Ankyrin_rpt"/>
</dbReference>
<keyword evidence="5" id="KW-1185">Reference proteome</keyword>
<dbReference type="PROSITE" id="PS50297">
    <property type="entry name" value="ANK_REP_REGION"/>
    <property type="match status" value="2"/>
</dbReference>
<comment type="caution">
    <text evidence="4">The sequence shown here is derived from an EMBL/GenBank/DDBJ whole genome shotgun (WGS) entry which is preliminary data.</text>
</comment>
<feature type="repeat" description="ANK" evidence="3">
    <location>
        <begin position="224"/>
        <end position="256"/>
    </location>
</feature>
<keyword evidence="2 3" id="KW-0040">ANK repeat</keyword>
<dbReference type="SUPFAM" id="SSF48403">
    <property type="entry name" value="Ankyrin repeat"/>
    <property type="match status" value="1"/>
</dbReference>
<reference evidence="4 5" key="1">
    <citation type="submission" date="2017-06" db="EMBL/GenBank/DDBJ databases">
        <title>Comparative genomic analysis of Ambrosia Fusariam Clade fungi.</title>
        <authorList>
            <person name="Stajich J.E."/>
            <person name="Carrillo J."/>
            <person name="Kijimoto T."/>
            <person name="Eskalen A."/>
            <person name="O'Donnell K."/>
            <person name="Kasson M."/>
        </authorList>
    </citation>
    <scope>NUCLEOTIDE SEQUENCE [LARGE SCALE GENOMIC DNA]</scope>
    <source>
        <strain evidence="4 5">UCR1854</strain>
    </source>
</reference>
<proteinExistence type="predicted"/>
<evidence type="ECO:0000256" key="1">
    <source>
        <dbReference type="ARBA" id="ARBA00022737"/>
    </source>
</evidence>
<dbReference type="PANTHER" id="PTHR24198:SF165">
    <property type="entry name" value="ANKYRIN REPEAT-CONTAINING PROTEIN-RELATED"/>
    <property type="match status" value="1"/>
</dbReference>
<name>A0A430M0A4_9HYPO</name>
<gene>
    <name evidence="4" type="ORF">BHE90_004067</name>
</gene>
<accession>A0A430M0A4</accession>
<dbReference type="PANTHER" id="PTHR24198">
    <property type="entry name" value="ANKYRIN REPEAT AND PROTEIN KINASE DOMAIN-CONTAINING PROTEIN"/>
    <property type="match status" value="1"/>
</dbReference>
<evidence type="ECO:0000256" key="2">
    <source>
        <dbReference type="ARBA" id="ARBA00023043"/>
    </source>
</evidence>
<dbReference type="AlphaFoldDB" id="A0A430M0A4"/>
<keyword evidence="1" id="KW-0677">Repeat</keyword>
<evidence type="ECO:0000256" key="3">
    <source>
        <dbReference type="PROSITE-ProRule" id="PRU00023"/>
    </source>
</evidence>
<dbReference type="PROSITE" id="PS50088">
    <property type="entry name" value="ANK_REPEAT"/>
    <property type="match status" value="2"/>
</dbReference>
<feature type="repeat" description="ANK" evidence="3">
    <location>
        <begin position="191"/>
        <end position="223"/>
    </location>
</feature>
<dbReference type="SMART" id="SM00248">
    <property type="entry name" value="ANK"/>
    <property type="match status" value="3"/>
</dbReference>
<dbReference type="Pfam" id="PF12796">
    <property type="entry name" value="Ank_2"/>
    <property type="match status" value="2"/>
</dbReference>
<evidence type="ECO:0000313" key="5">
    <source>
        <dbReference type="Proteomes" id="UP000287124"/>
    </source>
</evidence>